<evidence type="ECO:0000313" key="5">
    <source>
        <dbReference type="Proteomes" id="UP001390339"/>
    </source>
</evidence>
<gene>
    <name evidence="4" type="ORF">PGQ11_006580</name>
</gene>
<evidence type="ECO:0000256" key="2">
    <source>
        <dbReference type="SAM" id="MobiDB-lite"/>
    </source>
</evidence>
<sequence length="605" mass="66048">MSIKMAASTTTTTTTTTSKTATKPVTQHKRRPHKKSRHGCGSCKKFHVKCDESGPPCGNCILRQVPCEYPTIKGAKGNRSPSLAAYSTHHSDSASSRSSTPSHQYPSQQPSLSLSPWGSERLLELELMHRWCTRTYTGFVAVPEDAYYYMGVLPRLALEYSDVLLSTMMATSALDTAMSSTAESNRNSYAKIAMEYYDKASAAFRDPALSPTPENHHILVVISAMLVVFNLAISQTPTISSSSSSSLKEFGGGGPIQFGSSNGSNNRSSKSRLAQIEVTFGLLSSSNQLAQKHMDWLLDSPWPLRTILSLGEASPEILDKEHKSVFMRLRLLNRKLHSQAAAVVAGNNSTREMASQQSTMAGYSNEPMEASIFVSGPGEHDNGGYDDLDAVMGMIDPQILHNTQRQHQQQHKQCHKLNMVGLGLDMGIGSTETQQHQPLFCSFQAGAESNNYMQTQADVDVSFDYYQKVITHLERFYAEDARDAVRCFLLAYPTLARRDMAFAESQSRSGGGFTPWEPLEMLLLAHWALLLHRTGRLYWWVGSSGRDLVTACSDALEYNASGAGGGAAGAGGIEWEEAVAWVKRQVSLPPVQTGGCGSSSNGASW</sequence>
<feature type="compositionally biased region" description="Low complexity" evidence="2">
    <location>
        <begin position="84"/>
        <end position="114"/>
    </location>
</feature>
<dbReference type="PROSITE" id="PS00463">
    <property type="entry name" value="ZN2_CY6_FUNGAL_1"/>
    <property type="match status" value="1"/>
</dbReference>
<dbReference type="PROSITE" id="PS50048">
    <property type="entry name" value="ZN2_CY6_FUNGAL_2"/>
    <property type="match status" value="1"/>
</dbReference>
<reference evidence="4 5" key="1">
    <citation type="journal article" date="2024" name="IMA Fungus">
        <title>Apiospora arundinis, a panoply of carbohydrate-active enzymes and secondary metabolites.</title>
        <authorList>
            <person name="Sorensen T."/>
            <person name="Petersen C."/>
            <person name="Muurmann A.T."/>
            <person name="Christiansen J.V."/>
            <person name="Brundto M.L."/>
            <person name="Overgaard C.K."/>
            <person name="Boysen A.T."/>
            <person name="Wollenberg R.D."/>
            <person name="Larsen T.O."/>
            <person name="Sorensen J.L."/>
            <person name="Nielsen K.L."/>
            <person name="Sondergaard T.E."/>
        </authorList>
    </citation>
    <scope>NUCLEOTIDE SEQUENCE [LARGE SCALE GENOMIC DNA]</scope>
    <source>
        <strain evidence="4 5">AAU 773</strain>
    </source>
</reference>
<feature type="domain" description="Zn(2)-C6 fungal-type" evidence="3">
    <location>
        <begin position="39"/>
        <end position="69"/>
    </location>
</feature>
<dbReference type="PANTHER" id="PTHR47784">
    <property type="entry name" value="STEROL UPTAKE CONTROL PROTEIN 2"/>
    <property type="match status" value="1"/>
</dbReference>
<accession>A0ABR2ITQ5</accession>
<proteinExistence type="predicted"/>
<dbReference type="SMART" id="SM00066">
    <property type="entry name" value="GAL4"/>
    <property type="match status" value="1"/>
</dbReference>
<dbReference type="InterPro" id="IPR053157">
    <property type="entry name" value="Sterol_Uptake_Regulator"/>
</dbReference>
<dbReference type="Proteomes" id="UP001390339">
    <property type="component" value="Unassembled WGS sequence"/>
</dbReference>
<dbReference type="Pfam" id="PF00172">
    <property type="entry name" value="Zn_clus"/>
    <property type="match status" value="1"/>
</dbReference>
<name>A0ABR2ITQ5_9PEZI</name>
<protein>
    <recommendedName>
        <fullName evidence="3">Zn(2)-C6 fungal-type domain-containing protein</fullName>
    </recommendedName>
</protein>
<feature type="region of interest" description="Disordered" evidence="2">
    <location>
        <begin position="78"/>
        <end position="114"/>
    </location>
</feature>
<dbReference type="EMBL" id="JAPCWZ010000004">
    <property type="protein sequence ID" value="KAK8868002.1"/>
    <property type="molecule type" value="Genomic_DNA"/>
</dbReference>
<comment type="caution">
    <text evidence="4">The sequence shown here is derived from an EMBL/GenBank/DDBJ whole genome shotgun (WGS) entry which is preliminary data.</text>
</comment>
<keyword evidence="5" id="KW-1185">Reference proteome</keyword>
<dbReference type="CDD" id="cd00067">
    <property type="entry name" value="GAL4"/>
    <property type="match status" value="1"/>
</dbReference>
<feature type="compositionally biased region" description="Basic residues" evidence="2">
    <location>
        <begin position="26"/>
        <end position="38"/>
    </location>
</feature>
<evidence type="ECO:0000313" key="4">
    <source>
        <dbReference type="EMBL" id="KAK8868002.1"/>
    </source>
</evidence>
<organism evidence="4 5">
    <name type="scientific">Apiospora arundinis</name>
    <dbReference type="NCBI Taxonomy" id="335852"/>
    <lineage>
        <taxon>Eukaryota</taxon>
        <taxon>Fungi</taxon>
        <taxon>Dikarya</taxon>
        <taxon>Ascomycota</taxon>
        <taxon>Pezizomycotina</taxon>
        <taxon>Sordariomycetes</taxon>
        <taxon>Xylariomycetidae</taxon>
        <taxon>Amphisphaeriales</taxon>
        <taxon>Apiosporaceae</taxon>
        <taxon>Apiospora</taxon>
    </lineage>
</organism>
<dbReference type="PANTHER" id="PTHR47784:SF5">
    <property type="entry name" value="STEROL UPTAKE CONTROL PROTEIN 2"/>
    <property type="match status" value="1"/>
</dbReference>
<dbReference type="Gene3D" id="4.10.240.10">
    <property type="entry name" value="Zn(2)-C6 fungal-type DNA-binding domain"/>
    <property type="match status" value="1"/>
</dbReference>
<evidence type="ECO:0000259" key="3">
    <source>
        <dbReference type="PROSITE" id="PS50048"/>
    </source>
</evidence>
<feature type="region of interest" description="Disordered" evidence="2">
    <location>
        <begin position="1"/>
        <end position="41"/>
    </location>
</feature>
<dbReference type="InterPro" id="IPR036864">
    <property type="entry name" value="Zn2-C6_fun-type_DNA-bd_sf"/>
</dbReference>
<feature type="compositionally biased region" description="Low complexity" evidence="2">
    <location>
        <begin position="1"/>
        <end position="23"/>
    </location>
</feature>
<evidence type="ECO:0000256" key="1">
    <source>
        <dbReference type="ARBA" id="ARBA00023242"/>
    </source>
</evidence>
<keyword evidence="1" id="KW-0539">Nucleus</keyword>
<dbReference type="InterPro" id="IPR001138">
    <property type="entry name" value="Zn2Cys6_DnaBD"/>
</dbReference>
<dbReference type="SUPFAM" id="SSF57701">
    <property type="entry name" value="Zn2/Cys6 DNA-binding domain"/>
    <property type="match status" value="1"/>
</dbReference>